<feature type="domain" description="AMP-dependent synthetase/ligase" evidence="2">
    <location>
        <begin position="51"/>
        <end position="385"/>
    </location>
</feature>
<evidence type="ECO:0000313" key="5">
    <source>
        <dbReference type="Proteomes" id="UP000006377"/>
    </source>
</evidence>
<dbReference type="STRING" id="402881.Plav_0422"/>
<dbReference type="Proteomes" id="UP000006377">
    <property type="component" value="Chromosome"/>
</dbReference>
<dbReference type="SUPFAM" id="SSF56801">
    <property type="entry name" value="Acetyl-CoA synthetase-like"/>
    <property type="match status" value="1"/>
</dbReference>
<dbReference type="EMBL" id="CP000774">
    <property type="protein sequence ID" value="ABS62045.1"/>
    <property type="molecule type" value="Genomic_DNA"/>
</dbReference>
<evidence type="ECO:0000313" key="4">
    <source>
        <dbReference type="EMBL" id="ABS62045.1"/>
    </source>
</evidence>
<protein>
    <submittedName>
        <fullName evidence="4">AMP-dependent synthetase and ligase</fullName>
    </submittedName>
</protein>
<evidence type="ECO:0000256" key="1">
    <source>
        <dbReference type="ARBA" id="ARBA00006432"/>
    </source>
</evidence>
<dbReference type="PANTHER" id="PTHR43201:SF8">
    <property type="entry name" value="ACYL-COA SYNTHETASE FAMILY MEMBER 3"/>
    <property type="match status" value="1"/>
</dbReference>
<keyword evidence="5" id="KW-1185">Reference proteome</keyword>
<dbReference type="GO" id="GO:0031956">
    <property type="term" value="F:medium-chain fatty acid-CoA ligase activity"/>
    <property type="evidence" value="ECO:0007669"/>
    <property type="project" value="TreeGrafter"/>
</dbReference>
<dbReference type="HOGENOM" id="CLU_000022_59_0_5"/>
<dbReference type="NCBIfam" id="NF005702">
    <property type="entry name" value="PRK07514.1"/>
    <property type="match status" value="1"/>
</dbReference>
<dbReference type="InterPro" id="IPR000873">
    <property type="entry name" value="AMP-dep_synth/lig_dom"/>
</dbReference>
<sequence>MRLPAASAIRGGRSIGSIMSPSLYTLIEASFPEDRSRVALEAPGRSHGPLIWSFARLASTAARYAAFFAGLGLVKGDRIVLQVEKSPEALCVYLACLRGGFVFLPLNTAYRTDEIDYLVGDAEPALVICDPSMEEALREITARRGTPHLLTLDANARGSFMDGAEKVRDALPAAVCAAGDLAAILYTSGTTGKPKGAMLSHGNLAANGIALRDVWRFTEDDVLLHALPIFHAHGLFVACHCALLSGAKMIWQQKFERADVIRELPRATVFMGVPTFYTRLLSGEDFNRDLVRHMRLFTSGSAPLLAETFEEFRARTGHAILERYGMTETGMNTSNPYDGERRPGTVGFPLAGTQVRVVSDEGAVLEAGEIGGLQVQGPNVFTGYWRMPEKSAEEFTADGWFKTGDVAMIDVDGYVHLVGRAKDLIISGGFNVYPKEIEELVDDMPEVLESAIVGVPHADFGEAGVAVVVLRPGQMLDEATLLARLKERVANFKVPKRAFFVESLPRNTMGKVQKNLLRGDYKDACR</sequence>
<dbReference type="Gene3D" id="3.30.300.30">
    <property type="match status" value="1"/>
</dbReference>
<name>A7HQ62_PARL1</name>
<proteinExistence type="inferred from homology"/>
<accession>A7HQ62</accession>
<dbReference type="GO" id="GO:0006631">
    <property type="term" value="P:fatty acid metabolic process"/>
    <property type="evidence" value="ECO:0007669"/>
    <property type="project" value="TreeGrafter"/>
</dbReference>
<keyword evidence="4" id="KW-0436">Ligase</keyword>
<dbReference type="PROSITE" id="PS00455">
    <property type="entry name" value="AMP_BINDING"/>
    <property type="match status" value="1"/>
</dbReference>
<dbReference type="CDD" id="cd05941">
    <property type="entry name" value="MCS"/>
    <property type="match status" value="1"/>
</dbReference>
<dbReference type="InterPro" id="IPR025110">
    <property type="entry name" value="AMP-bd_C"/>
</dbReference>
<dbReference type="InterPro" id="IPR020845">
    <property type="entry name" value="AMP-binding_CS"/>
</dbReference>
<dbReference type="Gene3D" id="3.40.50.12780">
    <property type="entry name" value="N-terminal domain of ligase-like"/>
    <property type="match status" value="1"/>
</dbReference>
<dbReference type="InterPro" id="IPR045851">
    <property type="entry name" value="AMP-bd_C_sf"/>
</dbReference>
<evidence type="ECO:0000259" key="3">
    <source>
        <dbReference type="Pfam" id="PF13193"/>
    </source>
</evidence>
<dbReference type="PANTHER" id="PTHR43201">
    <property type="entry name" value="ACYL-COA SYNTHETASE"/>
    <property type="match status" value="1"/>
</dbReference>
<dbReference type="Pfam" id="PF13193">
    <property type="entry name" value="AMP-binding_C"/>
    <property type="match status" value="1"/>
</dbReference>
<organism evidence="4 5">
    <name type="scientific">Parvibaculum lavamentivorans (strain DS-1 / DSM 13023 / NCIMB 13966)</name>
    <dbReference type="NCBI Taxonomy" id="402881"/>
    <lineage>
        <taxon>Bacteria</taxon>
        <taxon>Pseudomonadati</taxon>
        <taxon>Pseudomonadota</taxon>
        <taxon>Alphaproteobacteria</taxon>
        <taxon>Hyphomicrobiales</taxon>
        <taxon>Parvibaculaceae</taxon>
        <taxon>Parvibaculum</taxon>
    </lineage>
</organism>
<gene>
    <name evidence="4" type="ordered locus">Plav_0422</name>
</gene>
<dbReference type="AlphaFoldDB" id="A7HQ62"/>
<dbReference type="KEGG" id="pla:Plav_0422"/>
<dbReference type="eggNOG" id="COG0318">
    <property type="taxonomic scope" value="Bacteria"/>
</dbReference>
<dbReference type="InterPro" id="IPR042099">
    <property type="entry name" value="ANL_N_sf"/>
</dbReference>
<dbReference type="Pfam" id="PF00501">
    <property type="entry name" value="AMP-binding"/>
    <property type="match status" value="1"/>
</dbReference>
<reference evidence="4 5" key="1">
    <citation type="journal article" date="2011" name="Stand. Genomic Sci.">
        <title>Complete genome sequence of Parvibaculum lavamentivorans type strain (DS-1(T)).</title>
        <authorList>
            <person name="Schleheck D."/>
            <person name="Weiss M."/>
            <person name="Pitluck S."/>
            <person name="Bruce D."/>
            <person name="Land M.L."/>
            <person name="Han S."/>
            <person name="Saunders E."/>
            <person name="Tapia R."/>
            <person name="Detter C."/>
            <person name="Brettin T."/>
            <person name="Han J."/>
            <person name="Woyke T."/>
            <person name="Goodwin L."/>
            <person name="Pennacchio L."/>
            <person name="Nolan M."/>
            <person name="Cook A.M."/>
            <person name="Kjelleberg S."/>
            <person name="Thomas T."/>
        </authorList>
    </citation>
    <scope>NUCLEOTIDE SEQUENCE [LARGE SCALE GENOMIC DNA]</scope>
    <source>
        <strain evidence="5">DS-1 / DSM 13023 / NCIMB 13966</strain>
    </source>
</reference>
<feature type="domain" description="AMP-binding enzyme C-terminal" evidence="3">
    <location>
        <begin position="436"/>
        <end position="511"/>
    </location>
</feature>
<evidence type="ECO:0000259" key="2">
    <source>
        <dbReference type="Pfam" id="PF00501"/>
    </source>
</evidence>
<comment type="similarity">
    <text evidence="1">Belongs to the ATP-dependent AMP-binding enzyme family.</text>
</comment>